<dbReference type="InterPro" id="IPR043129">
    <property type="entry name" value="ATPase_NBD"/>
</dbReference>
<dbReference type="PANTHER" id="PTHR32432">
    <property type="entry name" value="CELL DIVISION PROTEIN FTSA-RELATED"/>
    <property type="match status" value="1"/>
</dbReference>
<sequence>MFRKKRSPQSSVVGLELDAGHVAAAEVSVDGALTLTRGAVAELQPGVIRDGEVADPIALAEALKSLFADNELPRRVRLGIAHQRIVVRTLDLPTVVEDPNALTAAVREAAPDHIPMPMEEAVLDFQSLGTVDTPLGPRTRVVVVAVRKEMVERVAAAVDGAGLEIEGIDLSAFGMVRALASEHEGAVLYINVAGLTNVAVANRDGCLFTRASAGGVETIASTLAERRGLTLEHARAWMTHVGLVAPLEGIEGDMDLVSATRTALADGVRELADGIRTSLNFYRTQDAAETVELGVVTGPAIAIPGFVETLGDALRLPLEARVVEHAEAAEDNVGRLTVAAGLAVAERP</sequence>
<evidence type="ECO:0000313" key="1">
    <source>
        <dbReference type="EMBL" id="RKQ86935.1"/>
    </source>
</evidence>
<name>A0A660L0S0_9ACTN</name>
<accession>A0A660L0S0</accession>
<dbReference type="InterPro" id="IPR005883">
    <property type="entry name" value="PilM"/>
</dbReference>
<proteinExistence type="predicted"/>
<gene>
    <name evidence="1" type="ORF">C8N24_4952</name>
</gene>
<dbReference type="PANTHER" id="PTHR32432:SF3">
    <property type="entry name" value="ETHANOLAMINE UTILIZATION PROTEIN EUTJ"/>
    <property type="match status" value="1"/>
</dbReference>
<dbReference type="AlphaFoldDB" id="A0A660L0S0"/>
<comment type="caution">
    <text evidence="1">The sequence shown here is derived from an EMBL/GenBank/DDBJ whole genome shotgun (WGS) entry which is preliminary data.</text>
</comment>
<dbReference type="Gene3D" id="3.30.1490.300">
    <property type="match status" value="1"/>
</dbReference>
<keyword evidence="2" id="KW-1185">Reference proteome</keyword>
<dbReference type="Gene3D" id="3.30.420.40">
    <property type="match status" value="2"/>
</dbReference>
<evidence type="ECO:0000313" key="2">
    <source>
        <dbReference type="Proteomes" id="UP000278962"/>
    </source>
</evidence>
<dbReference type="InterPro" id="IPR050696">
    <property type="entry name" value="FtsA/MreB"/>
</dbReference>
<dbReference type="RefSeq" id="WP_170179384.1">
    <property type="nucleotide sequence ID" value="NZ_RBIL01000002.1"/>
</dbReference>
<dbReference type="Proteomes" id="UP000278962">
    <property type="component" value="Unassembled WGS sequence"/>
</dbReference>
<dbReference type="EMBL" id="RBIL01000002">
    <property type="protein sequence ID" value="RKQ86935.1"/>
    <property type="molecule type" value="Genomic_DNA"/>
</dbReference>
<organism evidence="1 2">
    <name type="scientific">Solirubrobacter pauli</name>
    <dbReference type="NCBI Taxonomy" id="166793"/>
    <lineage>
        <taxon>Bacteria</taxon>
        <taxon>Bacillati</taxon>
        <taxon>Actinomycetota</taxon>
        <taxon>Thermoleophilia</taxon>
        <taxon>Solirubrobacterales</taxon>
        <taxon>Solirubrobacteraceae</taxon>
        <taxon>Solirubrobacter</taxon>
    </lineage>
</organism>
<dbReference type="SUPFAM" id="SSF53067">
    <property type="entry name" value="Actin-like ATPase domain"/>
    <property type="match status" value="1"/>
</dbReference>
<reference evidence="1 2" key="1">
    <citation type="submission" date="2018-10" db="EMBL/GenBank/DDBJ databases">
        <title>Genomic Encyclopedia of Archaeal and Bacterial Type Strains, Phase II (KMG-II): from individual species to whole genera.</title>
        <authorList>
            <person name="Goeker M."/>
        </authorList>
    </citation>
    <scope>NUCLEOTIDE SEQUENCE [LARGE SCALE GENOMIC DNA]</scope>
    <source>
        <strain evidence="1 2">DSM 14954</strain>
    </source>
</reference>
<protein>
    <submittedName>
        <fullName evidence="1">Type IV pilus assembly protein PilM</fullName>
    </submittedName>
</protein>
<dbReference type="Pfam" id="PF11104">
    <property type="entry name" value="PilM_2"/>
    <property type="match status" value="1"/>
</dbReference>